<sequence>MTTRKQSLRIAVAQTTATADARHNGSTVRRLMHEAAGAEARLVQFPEGLLSGYAKEQIQDWDDVDWPAVRDELEQIAVLAGELGIWVVLGSAHPLTPPHRPHNSLYVISDAGKVVDRYDKRFCSHTEITRFYSPGFDPVVFEVDGFRFGCAICIEINFPDLFAQYGELGVDCLLFSAYPADEVFEVKARAHASINTYWVAMALPSQTAHLMNSGVIGPDGRYLAQVDGGEGVVYADLNRPDFAMWFEKARPWRKDAVAGEIYRSRAVNDPRSIDRTCI</sequence>
<evidence type="ECO:0000313" key="3">
    <source>
        <dbReference type="EMBL" id="TCC20718.1"/>
    </source>
</evidence>
<evidence type="ECO:0000313" key="4">
    <source>
        <dbReference type="Proteomes" id="UP000292385"/>
    </source>
</evidence>
<dbReference type="PANTHER" id="PTHR23088">
    <property type="entry name" value="NITRILASE-RELATED"/>
    <property type="match status" value="1"/>
</dbReference>
<feature type="domain" description="CN hydrolase" evidence="2">
    <location>
        <begin position="8"/>
        <end position="239"/>
    </location>
</feature>
<gene>
    <name evidence="3" type="ORF">E0H58_25545</name>
</gene>
<dbReference type="PANTHER" id="PTHR23088:SF27">
    <property type="entry name" value="DEAMINATED GLUTATHIONE AMIDASE"/>
    <property type="match status" value="1"/>
</dbReference>
<dbReference type="RefSeq" id="WP_131464341.1">
    <property type="nucleotide sequence ID" value="NZ_SJJY01000006.1"/>
</dbReference>
<name>A0ABY1ZZF1_9ACTN</name>
<keyword evidence="3" id="KW-0378">Hydrolase</keyword>
<dbReference type="Gene3D" id="3.60.110.10">
    <property type="entry name" value="Carbon-nitrogen hydrolase"/>
    <property type="match status" value="1"/>
</dbReference>
<evidence type="ECO:0000259" key="2">
    <source>
        <dbReference type="PROSITE" id="PS50263"/>
    </source>
</evidence>
<dbReference type="InterPro" id="IPR036526">
    <property type="entry name" value="C-N_Hydrolase_sf"/>
</dbReference>
<dbReference type="SUPFAM" id="SSF56317">
    <property type="entry name" value="Carbon-nitrogen hydrolase"/>
    <property type="match status" value="1"/>
</dbReference>
<dbReference type="InterPro" id="IPR003010">
    <property type="entry name" value="C-N_Hydrolase"/>
</dbReference>
<evidence type="ECO:0000256" key="1">
    <source>
        <dbReference type="ARBA" id="ARBA00010613"/>
    </source>
</evidence>
<dbReference type="CDD" id="cd07197">
    <property type="entry name" value="nitrilase"/>
    <property type="match status" value="1"/>
</dbReference>
<accession>A0ABY1ZZF1</accession>
<proteinExistence type="inferred from homology"/>
<dbReference type="PROSITE" id="PS50263">
    <property type="entry name" value="CN_HYDROLASE"/>
    <property type="match status" value="1"/>
</dbReference>
<keyword evidence="4" id="KW-1185">Reference proteome</keyword>
<comment type="similarity">
    <text evidence="1">Belongs to the carbon-nitrogen hydrolase superfamily. NIT1/NIT2 family.</text>
</comment>
<dbReference type="Pfam" id="PF00795">
    <property type="entry name" value="CN_hydrolase"/>
    <property type="match status" value="1"/>
</dbReference>
<dbReference type="EMBL" id="SJJY01000006">
    <property type="protein sequence ID" value="TCC20718.1"/>
    <property type="molecule type" value="Genomic_DNA"/>
</dbReference>
<dbReference type="GO" id="GO:0016787">
    <property type="term" value="F:hydrolase activity"/>
    <property type="evidence" value="ECO:0007669"/>
    <property type="project" value="UniProtKB-KW"/>
</dbReference>
<reference evidence="3 4" key="1">
    <citation type="submission" date="2019-02" db="EMBL/GenBank/DDBJ databases">
        <title>Kribbella capetownensis sp. nov. and Kribbella speibonae sp. nov., isolated from soil.</title>
        <authorList>
            <person name="Curtis S.M."/>
            <person name="Norton I."/>
            <person name="Everest G.J."/>
            <person name="Meyers P.R."/>
        </authorList>
    </citation>
    <scope>NUCLEOTIDE SEQUENCE [LARGE SCALE GENOMIC DNA]</scope>
    <source>
        <strain evidence="3 4">SK5</strain>
    </source>
</reference>
<organism evidence="3 4">
    <name type="scientific">Kribbella speibonae</name>
    <dbReference type="NCBI Taxonomy" id="1572660"/>
    <lineage>
        <taxon>Bacteria</taxon>
        <taxon>Bacillati</taxon>
        <taxon>Actinomycetota</taxon>
        <taxon>Actinomycetes</taxon>
        <taxon>Propionibacteriales</taxon>
        <taxon>Kribbellaceae</taxon>
        <taxon>Kribbella</taxon>
    </lineage>
</organism>
<protein>
    <submittedName>
        <fullName evidence="3">Carbon-nitrogen hydrolase family protein</fullName>
    </submittedName>
</protein>
<dbReference type="Proteomes" id="UP000292385">
    <property type="component" value="Unassembled WGS sequence"/>
</dbReference>
<comment type="caution">
    <text evidence="3">The sequence shown here is derived from an EMBL/GenBank/DDBJ whole genome shotgun (WGS) entry which is preliminary data.</text>
</comment>